<dbReference type="SUPFAM" id="SSF103481">
    <property type="entry name" value="Multidrug resistance efflux transporter EmrE"/>
    <property type="match status" value="2"/>
</dbReference>
<dbReference type="Proteomes" id="UP000321800">
    <property type="component" value="Unassembled WGS sequence"/>
</dbReference>
<evidence type="ECO:0000313" key="8">
    <source>
        <dbReference type="EMBL" id="GEL50997.1"/>
    </source>
</evidence>
<dbReference type="AlphaFoldDB" id="A0A511FPX5"/>
<evidence type="ECO:0000256" key="4">
    <source>
        <dbReference type="ARBA" id="ARBA00022989"/>
    </source>
</evidence>
<evidence type="ECO:0000256" key="6">
    <source>
        <dbReference type="SAM" id="Phobius"/>
    </source>
</evidence>
<feature type="transmembrane region" description="Helical" evidence="6">
    <location>
        <begin position="77"/>
        <end position="101"/>
    </location>
</feature>
<dbReference type="InterPro" id="IPR000620">
    <property type="entry name" value="EamA_dom"/>
</dbReference>
<keyword evidence="5 6" id="KW-0472">Membrane</keyword>
<evidence type="ECO:0000256" key="5">
    <source>
        <dbReference type="ARBA" id="ARBA00023136"/>
    </source>
</evidence>
<keyword evidence="4 6" id="KW-1133">Transmembrane helix</keyword>
<accession>A0A511FPX5</accession>
<feature type="domain" description="EamA" evidence="7">
    <location>
        <begin position="163"/>
        <end position="299"/>
    </location>
</feature>
<feature type="transmembrane region" description="Helical" evidence="6">
    <location>
        <begin position="226"/>
        <end position="245"/>
    </location>
</feature>
<comment type="caution">
    <text evidence="8">The sequence shown here is derived from an EMBL/GenBank/DDBJ whole genome shotgun (WGS) entry which is preliminary data.</text>
</comment>
<dbReference type="Pfam" id="PF00892">
    <property type="entry name" value="EamA"/>
    <property type="match status" value="2"/>
</dbReference>
<feature type="transmembrane region" description="Helical" evidence="6">
    <location>
        <begin position="282"/>
        <end position="302"/>
    </location>
</feature>
<feature type="domain" description="EamA" evidence="7">
    <location>
        <begin position="19"/>
        <end position="148"/>
    </location>
</feature>
<evidence type="ECO:0000259" key="7">
    <source>
        <dbReference type="Pfam" id="PF00892"/>
    </source>
</evidence>
<evidence type="ECO:0000313" key="9">
    <source>
        <dbReference type="Proteomes" id="UP000321800"/>
    </source>
</evidence>
<dbReference type="PANTHER" id="PTHR32322">
    <property type="entry name" value="INNER MEMBRANE TRANSPORTER"/>
    <property type="match status" value="1"/>
</dbReference>
<dbReference type="InterPro" id="IPR050638">
    <property type="entry name" value="AA-Vitamin_Transporters"/>
</dbReference>
<name>A0A511FPX5_9PROT</name>
<feature type="transmembrane region" description="Helical" evidence="6">
    <location>
        <begin position="194"/>
        <end position="214"/>
    </location>
</feature>
<reference evidence="8 9" key="1">
    <citation type="submission" date="2019-07" db="EMBL/GenBank/DDBJ databases">
        <title>Whole genome shotgun sequence of Acetobacter tropicalis NBRC 16470.</title>
        <authorList>
            <person name="Hosoyama A."/>
            <person name="Uohara A."/>
            <person name="Ohji S."/>
            <person name="Ichikawa N."/>
        </authorList>
    </citation>
    <scope>NUCLEOTIDE SEQUENCE [LARGE SCALE GENOMIC DNA]</scope>
    <source>
        <strain evidence="8 9">NBRC 16470</strain>
    </source>
</reference>
<dbReference type="GO" id="GO:0005886">
    <property type="term" value="C:plasma membrane"/>
    <property type="evidence" value="ECO:0007669"/>
    <property type="project" value="UniProtKB-SubCell"/>
</dbReference>
<feature type="transmembrane region" description="Helical" evidence="6">
    <location>
        <begin position="20"/>
        <end position="39"/>
    </location>
</feature>
<protein>
    <submittedName>
        <fullName evidence="8">Membrane protein</fullName>
    </submittedName>
</protein>
<dbReference type="EMBL" id="BJVR01000020">
    <property type="protein sequence ID" value="GEL50997.1"/>
    <property type="molecule type" value="Genomic_DNA"/>
</dbReference>
<keyword evidence="2" id="KW-1003">Cell membrane</keyword>
<evidence type="ECO:0000256" key="1">
    <source>
        <dbReference type="ARBA" id="ARBA00004651"/>
    </source>
</evidence>
<evidence type="ECO:0000256" key="3">
    <source>
        <dbReference type="ARBA" id="ARBA00022692"/>
    </source>
</evidence>
<gene>
    <name evidence="8" type="ORF">ATR01nite_20720</name>
</gene>
<dbReference type="InterPro" id="IPR037185">
    <property type="entry name" value="EmrE-like"/>
</dbReference>
<feature type="transmembrane region" description="Helical" evidence="6">
    <location>
        <begin position="160"/>
        <end position="182"/>
    </location>
</feature>
<sequence length="312" mass="33674">MSSSMVQPVRISATNETNFWLGVMVVLWGLSWPAMKIAVGLMDPLWMATLRFATAGFCLFLFLGWRRELKLPKRGDWAILASIGGLQMMAFTALGVTAMQYTDASHAALLAYTTPLWGLLAGWLLFGDRPTSTQLIALCVGLCGIGLICSPLEMDWNRPGAVLGAAMLLLAAVGWALVILHVKRHQWVSRPIDLAPWQMLFATVSLTAMSLAIVGLPHVKSWTPELWGLLLFIGPVATSLCFVISAEYGRRVSTFTMSNVTLGVPVIGVLASVVFLHEHITALLAIGLALIVGGVIFATWAGGRARKSVDEG</sequence>
<dbReference type="PANTHER" id="PTHR32322:SF18">
    <property type="entry name" value="S-ADENOSYLMETHIONINE_S-ADENOSYLHOMOCYSTEINE TRANSPORTER"/>
    <property type="match status" value="1"/>
</dbReference>
<feature type="transmembrane region" description="Helical" evidence="6">
    <location>
        <begin position="135"/>
        <end position="154"/>
    </location>
</feature>
<feature type="transmembrane region" description="Helical" evidence="6">
    <location>
        <begin position="257"/>
        <end position="276"/>
    </location>
</feature>
<feature type="transmembrane region" description="Helical" evidence="6">
    <location>
        <begin position="107"/>
        <end position="126"/>
    </location>
</feature>
<evidence type="ECO:0000256" key="2">
    <source>
        <dbReference type="ARBA" id="ARBA00022475"/>
    </source>
</evidence>
<feature type="transmembrane region" description="Helical" evidence="6">
    <location>
        <begin position="45"/>
        <end position="65"/>
    </location>
</feature>
<organism evidence="8 9">
    <name type="scientific">Acetobacter tropicalis</name>
    <dbReference type="NCBI Taxonomy" id="104102"/>
    <lineage>
        <taxon>Bacteria</taxon>
        <taxon>Pseudomonadati</taxon>
        <taxon>Pseudomonadota</taxon>
        <taxon>Alphaproteobacteria</taxon>
        <taxon>Acetobacterales</taxon>
        <taxon>Acetobacteraceae</taxon>
        <taxon>Acetobacter</taxon>
    </lineage>
</organism>
<proteinExistence type="predicted"/>
<keyword evidence="3 6" id="KW-0812">Transmembrane</keyword>
<dbReference type="RefSeq" id="WP_045543588.1">
    <property type="nucleotide sequence ID" value="NZ_DF850485.1"/>
</dbReference>
<comment type="subcellular location">
    <subcellularLocation>
        <location evidence="1">Cell membrane</location>
        <topology evidence="1">Multi-pass membrane protein</topology>
    </subcellularLocation>
</comment>